<name>A0A9P6CK52_9AGAR</name>
<gene>
    <name evidence="1" type="ORF">BDZ94DRAFT_1258839</name>
</gene>
<keyword evidence="2" id="KW-1185">Reference proteome</keyword>
<sequence>MDVLRSAIRDLPPPSYLFLLIVSVYCLLSPSDVTYVRTCRRAVPPSVCPPLRSRNLVEQIFFLLRLVSCVHAIRRIFDNDKSQLISPAGGGTGECESSGSGYHFFLDRLFQFTRTYVSRPYCLPRINN</sequence>
<dbReference type="Proteomes" id="UP000807353">
    <property type="component" value="Unassembled WGS sequence"/>
</dbReference>
<accession>A0A9P6CK52</accession>
<reference evidence="1" key="1">
    <citation type="submission" date="2020-11" db="EMBL/GenBank/DDBJ databases">
        <authorList>
            <consortium name="DOE Joint Genome Institute"/>
            <person name="Ahrendt S."/>
            <person name="Riley R."/>
            <person name="Andreopoulos W."/>
            <person name="Labutti K."/>
            <person name="Pangilinan J."/>
            <person name="Ruiz-Duenas F.J."/>
            <person name="Barrasa J.M."/>
            <person name="Sanchez-Garcia M."/>
            <person name="Camarero S."/>
            <person name="Miyauchi S."/>
            <person name="Serrano A."/>
            <person name="Linde D."/>
            <person name="Babiker R."/>
            <person name="Drula E."/>
            <person name="Ayuso-Fernandez I."/>
            <person name="Pacheco R."/>
            <person name="Padilla G."/>
            <person name="Ferreira P."/>
            <person name="Barriuso J."/>
            <person name="Kellner H."/>
            <person name="Castanera R."/>
            <person name="Alfaro M."/>
            <person name="Ramirez L."/>
            <person name="Pisabarro A.G."/>
            <person name="Kuo A."/>
            <person name="Tritt A."/>
            <person name="Lipzen A."/>
            <person name="He G."/>
            <person name="Yan M."/>
            <person name="Ng V."/>
            <person name="Cullen D."/>
            <person name="Martin F."/>
            <person name="Rosso M.-N."/>
            <person name="Henrissat B."/>
            <person name="Hibbett D."/>
            <person name="Martinez A.T."/>
            <person name="Grigoriev I.V."/>
        </authorList>
    </citation>
    <scope>NUCLEOTIDE SEQUENCE</scope>
    <source>
        <strain evidence="1">CBS 247.69</strain>
    </source>
</reference>
<comment type="caution">
    <text evidence="1">The sequence shown here is derived from an EMBL/GenBank/DDBJ whole genome shotgun (WGS) entry which is preliminary data.</text>
</comment>
<dbReference type="AlphaFoldDB" id="A0A9P6CK52"/>
<protein>
    <submittedName>
        <fullName evidence="1">Uncharacterized protein</fullName>
    </submittedName>
</protein>
<evidence type="ECO:0000313" key="2">
    <source>
        <dbReference type="Proteomes" id="UP000807353"/>
    </source>
</evidence>
<organism evidence="1 2">
    <name type="scientific">Collybia nuda</name>
    <dbReference type="NCBI Taxonomy" id="64659"/>
    <lineage>
        <taxon>Eukaryota</taxon>
        <taxon>Fungi</taxon>
        <taxon>Dikarya</taxon>
        <taxon>Basidiomycota</taxon>
        <taxon>Agaricomycotina</taxon>
        <taxon>Agaricomycetes</taxon>
        <taxon>Agaricomycetidae</taxon>
        <taxon>Agaricales</taxon>
        <taxon>Tricholomatineae</taxon>
        <taxon>Clitocybaceae</taxon>
        <taxon>Collybia</taxon>
    </lineage>
</organism>
<evidence type="ECO:0000313" key="1">
    <source>
        <dbReference type="EMBL" id="KAF9463448.1"/>
    </source>
</evidence>
<dbReference type="EMBL" id="MU150262">
    <property type="protein sequence ID" value="KAF9463448.1"/>
    <property type="molecule type" value="Genomic_DNA"/>
</dbReference>
<proteinExistence type="predicted"/>